<dbReference type="InterPro" id="IPR011006">
    <property type="entry name" value="CheY-like_superfamily"/>
</dbReference>
<evidence type="ECO:0000259" key="3">
    <source>
        <dbReference type="PROSITE" id="PS50110"/>
    </source>
</evidence>
<dbReference type="SMART" id="SM00850">
    <property type="entry name" value="LytTR"/>
    <property type="match status" value="1"/>
</dbReference>
<dbReference type="AlphaFoldDB" id="A0A239FBV2"/>
<dbReference type="GO" id="GO:0000160">
    <property type="term" value="P:phosphorelay signal transduction system"/>
    <property type="evidence" value="ECO:0007669"/>
    <property type="project" value="InterPro"/>
</dbReference>
<keyword evidence="6" id="KW-1185">Reference proteome</keyword>
<dbReference type="InterPro" id="IPR001789">
    <property type="entry name" value="Sig_transdc_resp-reg_receiver"/>
</dbReference>
<dbReference type="Gene3D" id="3.40.50.2300">
    <property type="match status" value="1"/>
</dbReference>
<feature type="domain" description="HTH LytTR-type" evidence="4">
    <location>
        <begin position="143"/>
        <end position="241"/>
    </location>
</feature>
<proteinExistence type="predicted"/>
<gene>
    <name evidence="5" type="ORF">SAMN05421640_0596</name>
</gene>
<dbReference type="SMART" id="SM00448">
    <property type="entry name" value="REC"/>
    <property type="match status" value="1"/>
</dbReference>
<protein>
    <submittedName>
        <fullName evidence="5">Two component transcriptional regulator, LytTR family</fullName>
    </submittedName>
</protein>
<dbReference type="Gene3D" id="2.40.50.1020">
    <property type="entry name" value="LytTr DNA-binding domain"/>
    <property type="match status" value="1"/>
</dbReference>
<sequence>MSEGKTKVLIAEDDFVVAKNLSITLEERGYEILGISESGEELLQSLSKEPTDIVIMDINLAGLMDGIEVTSLIKNKTNTPVLYLTSDRDQKTLERAKLTNPDGYLIKPFDGDELVSAIEIALHRHHLSTGNQKEDTVVSESHLFVKVKNRLEKLQFEDVRYIEANDIYSILMTKQSNYILSYSLKTLEEKLPGSRFMRVHRSYIVNVEHIQAIEDNYIQIADKSIPIGKTYREDLMKRLSII</sequence>
<dbReference type="PANTHER" id="PTHR44591">
    <property type="entry name" value="STRESS RESPONSE REGULATOR PROTEIN 1"/>
    <property type="match status" value="1"/>
</dbReference>
<feature type="domain" description="Response regulatory" evidence="3">
    <location>
        <begin position="7"/>
        <end position="122"/>
    </location>
</feature>
<feature type="modified residue" description="4-aspartylphosphate" evidence="2">
    <location>
        <position position="57"/>
    </location>
</feature>
<dbReference type="OrthoDB" id="1646880at2"/>
<dbReference type="GO" id="GO:0003677">
    <property type="term" value="F:DNA binding"/>
    <property type="evidence" value="ECO:0007669"/>
    <property type="project" value="InterPro"/>
</dbReference>
<dbReference type="Pfam" id="PF00072">
    <property type="entry name" value="Response_reg"/>
    <property type="match status" value="1"/>
</dbReference>
<dbReference type="InterPro" id="IPR007492">
    <property type="entry name" value="LytTR_DNA-bd_dom"/>
</dbReference>
<dbReference type="EMBL" id="FZPD01000001">
    <property type="protein sequence ID" value="SNS54307.1"/>
    <property type="molecule type" value="Genomic_DNA"/>
</dbReference>
<evidence type="ECO:0000256" key="2">
    <source>
        <dbReference type="PROSITE-ProRule" id="PRU00169"/>
    </source>
</evidence>
<name>A0A239FBV2_EKHLU</name>
<dbReference type="PANTHER" id="PTHR44591:SF3">
    <property type="entry name" value="RESPONSE REGULATORY DOMAIN-CONTAINING PROTEIN"/>
    <property type="match status" value="1"/>
</dbReference>
<dbReference type="SUPFAM" id="SSF52172">
    <property type="entry name" value="CheY-like"/>
    <property type="match status" value="1"/>
</dbReference>
<accession>A0A239FBV2</accession>
<dbReference type="Proteomes" id="UP000198393">
    <property type="component" value="Unassembled WGS sequence"/>
</dbReference>
<dbReference type="PROSITE" id="PS50930">
    <property type="entry name" value="HTH_LYTTR"/>
    <property type="match status" value="1"/>
</dbReference>
<evidence type="ECO:0000313" key="5">
    <source>
        <dbReference type="EMBL" id="SNS54307.1"/>
    </source>
</evidence>
<dbReference type="PROSITE" id="PS50110">
    <property type="entry name" value="RESPONSE_REGULATORY"/>
    <property type="match status" value="1"/>
</dbReference>
<reference evidence="5 6" key="1">
    <citation type="submission" date="2017-06" db="EMBL/GenBank/DDBJ databases">
        <authorList>
            <person name="Kim H.J."/>
            <person name="Triplett B.A."/>
        </authorList>
    </citation>
    <scope>NUCLEOTIDE SEQUENCE [LARGE SCALE GENOMIC DNA]</scope>
    <source>
        <strain evidence="5 6">DSM 19307</strain>
    </source>
</reference>
<evidence type="ECO:0000313" key="6">
    <source>
        <dbReference type="Proteomes" id="UP000198393"/>
    </source>
</evidence>
<evidence type="ECO:0000259" key="4">
    <source>
        <dbReference type="PROSITE" id="PS50930"/>
    </source>
</evidence>
<evidence type="ECO:0000256" key="1">
    <source>
        <dbReference type="ARBA" id="ARBA00022553"/>
    </source>
</evidence>
<keyword evidence="1 2" id="KW-0597">Phosphoprotein</keyword>
<dbReference type="CDD" id="cd17534">
    <property type="entry name" value="REC_DC-like"/>
    <property type="match status" value="1"/>
</dbReference>
<organism evidence="5 6">
    <name type="scientific">Ekhidna lutea</name>
    <dbReference type="NCBI Taxonomy" id="447679"/>
    <lineage>
        <taxon>Bacteria</taxon>
        <taxon>Pseudomonadati</taxon>
        <taxon>Bacteroidota</taxon>
        <taxon>Cytophagia</taxon>
        <taxon>Cytophagales</taxon>
        <taxon>Reichenbachiellaceae</taxon>
        <taxon>Ekhidna</taxon>
    </lineage>
</organism>
<dbReference type="InterPro" id="IPR050595">
    <property type="entry name" value="Bact_response_regulator"/>
</dbReference>
<dbReference type="Pfam" id="PF04397">
    <property type="entry name" value="LytTR"/>
    <property type="match status" value="1"/>
</dbReference>